<organism evidence="2 3">
    <name type="scientific">Fulvivirga kasyanovii</name>
    <dbReference type="NCBI Taxonomy" id="396812"/>
    <lineage>
        <taxon>Bacteria</taxon>
        <taxon>Pseudomonadati</taxon>
        <taxon>Bacteroidota</taxon>
        <taxon>Cytophagia</taxon>
        <taxon>Cytophagales</taxon>
        <taxon>Fulvivirgaceae</taxon>
        <taxon>Fulvivirga</taxon>
    </lineage>
</organism>
<sequence length="355" mass="40429">MILFAGVDSVYGQLNRKQIRKNNKRISNFRGKKTWFGKEKRYNYVGVSVNAFNYFGDLAPLSNRASTDIAFTRPGIGVFWGHRFGPFYTLRASFTYGTIRGDDFESADPNDDDAKFRYVRNLHFRNRIKELTVVAMFDLFKNESSYISRVQWTPYVYGGLTVFHHNPQAFVPEDSGLPEAGTWVDLEPLGTEGQYADLDPTAVNAGIEPYSKFQFAIPLGIGIRYRLNQVLDLSFETGVRYTFTDYLDDVSQNYVDPGVFGDDELARLMSDLSYYPTAPVSGSERELDNPNIQEIYGNTDTFVGVDGNTYTRISGYGQEQRDNVRGNKNENDLYFVTSIKVAFIIGATFRRAKFR</sequence>
<keyword evidence="3" id="KW-1185">Reference proteome</keyword>
<proteinExistence type="predicted"/>
<dbReference type="InterPro" id="IPR011250">
    <property type="entry name" value="OMP/PagP_B-barrel"/>
</dbReference>
<protein>
    <recommendedName>
        <fullName evidence="1">DUF6089 domain-containing protein</fullName>
    </recommendedName>
</protein>
<dbReference type="EMBL" id="SMLW01000503">
    <property type="protein sequence ID" value="MTI25308.1"/>
    <property type="molecule type" value="Genomic_DNA"/>
</dbReference>
<feature type="domain" description="DUF6089" evidence="1">
    <location>
        <begin position="40"/>
        <end position="168"/>
    </location>
</feature>
<reference evidence="2 3" key="1">
    <citation type="submission" date="2019-02" db="EMBL/GenBank/DDBJ databases">
        <authorList>
            <person name="Goldberg S.R."/>
            <person name="Haltli B.A."/>
            <person name="Correa H."/>
            <person name="Russell K.G."/>
        </authorList>
    </citation>
    <scope>NUCLEOTIDE SEQUENCE [LARGE SCALE GENOMIC DNA]</scope>
    <source>
        <strain evidence="2 3">JCM 16186</strain>
    </source>
</reference>
<comment type="caution">
    <text evidence="2">The sequence shown here is derived from an EMBL/GenBank/DDBJ whole genome shotgun (WGS) entry which is preliminary data.</text>
</comment>
<dbReference type="SUPFAM" id="SSF56925">
    <property type="entry name" value="OMPA-like"/>
    <property type="match status" value="1"/>
</dbReference>
<gene>
    <name evidence="2" type="ORF">E1163_10175</name>
</gene>
<accession>A0ABW9RPS3</accession>
<dbReference type="Proteomes" id="UP000798808">
    <property type="component" value="Unassembled WGS sequence"/>
</dbReference>
<feature type="domain" description="DUF6089" evidence="1">
    <location>
        <begin position="210"/>
        <end position="250"/>
    </location>
</feature>
<name>A0ABW9RPS3_9BACT</name>
<evidence type="ECO:0000313" key="3">
    <source>
        <dbReference type="Proteomes" id="UP000798808"/>
    </source>
</evidence>
<dbReference type="Pfam" id="PF19573">
    <property type="entry name" value="DUF6089"/>
    <property type="match status" value="2"/>
</dbReference>
<dbReference type="Gene3D" id="2.40.160.20">
    <property type="match status" value="1"/>
</dbReference>
<evidence type="ECO:0000259" key="1">
    <source>
        <dbReference type="Pfam" id="PF19573"/>
    </source>
</evidence>
<evidence type="ECO:0000313" key="2">
    <source>
        <dbReference type="EMBL" id="MTI25308.1"/>
    </source>
</evidence>
<dbReference type="InterPro" id="IPR045743">
    <property type="entry name" value="DUF6089"/>
</dbReference>